<keyword evidence="2 5" id="KW-0812">Transmembrane</keyword>
<comment type="similarity">
    <text evidence="5">Belongs to the binding-protein-dependent transport system permease family.</text>
</comment>
<feature type="transmembrane region" description="Helical" evidence="5">
    <location>
        <begin position="256"/>
        <end position="278"/>
    </location>
</feature>
<comment type="caution">
    <text evidence="7">The sequence shown here is derived from an EMBL/GenBank/DDBJ whole genome shotgun (WGS) entry which is preliminary data.</text>
</comment>
<evidence type="ECO:0000256" key="1">
    <source>
        <dbReference type="ARBA" id="ARBA00004141"/>
    </source>
</evidence>
<dbReference type="Proteomes" id="UP000628840">
    <property type="component" value="Unassembled WGS sequence"/>
</dbReference>
<evidence type="ECO:0000313" key="7">
    <source>
        <dbReference type="EMBL" id="GGL38568.1"/>
    </source>
</evidence>
<feature type="transmembrane region" description="Helical" evidence="5">
    <location>
        <begin position="144"/>
        <end position="169"/>
    </location>
</feature>
<dbReference type="InterPro" id="IPR000515">
    <property type="entry name" value="MetI-like"/>
</dbReference>
<dbReference type="AlphaFoldDB" id="A0A830F4Q3"/>
<dbReference type="GO" id="GO:0005886">
    <property type="term" value="C:plasma membrane"/>
    <property type="evidence" value="ECO:0007669"/>
    <property type="project" value="UniProtKB-SubCell"/>
</dbReference>
<dbReference type="OrthoDB" id="44105at2157"/>
<name>A0A830F4Q3_9EURY</name>
<evidence type="ECO:0000256" key="4">
    <source>
        <dbReference type="ARBA" id="ARBA00023136"/>
    </source>
</evidence>
<dbReference type="PANTHER" id="PTHR43376">
    <property type="entry name" value="OLIGOPEPTIDE TRANSPORT SYSTEM PERMEASE PROTEIN"/>
    <property type="match status" value="1"/>
</dbReference>
<accession>A0A830F4Q3</accession>
<dbReference type="SUPFAM" id="SSF161098">
    <property type="entry name" value="MetI-like"/>
    <property type="match status" value="1"/>
</dbReference>
<keyword evidence="5" id="KW-0813">Transport</keyword>
<dbReference type="EMBL" id="BMPF01000003">
    <property type="protein sequence ID" value="GGL38568.1"/>
    <property type="molecule type" value="Genomic_DNA"/>
</dbReference>
<evidence type="ECO:0000256" key="2">
    <source>
        <dbReference type="ARBA" id="ARBA00022692"/>
    </source>
</evidence>
<reference evidence="7 8" key="1">
    <citation type="journal article" date="2019" name="Int. J. Syst. Evol. Microbiol.">
        <title>The Global Catalogue of Microorganisms (GCM) 10K type strain sequencing project: providing services to taxonomists for standard genome sequencing and annotation.</title>
        <authorList>
            <consortium name="The Broad Institute Genomics Platform"/>
            <consortium name="The Broad Institute Genome Sequencing Center for Infectious Disease"/>
            <person name="Wu L."/>
            <person name="Ma J."/>
        </authorList>
    </citation>
    <scope>NUCLEOTIDE SEQUENCE [LARGE SCALE GENOMIC DNA]</scope>
    <source>
        <strain evidence="7 8">JCM 19585</strain>
    </source>
</reference>
<evidence type="ECO:0000259" key="6">
    <source>
        <dbReference type="PROSITE" id="PS50928"/>
    </source>
</evidence>
<dbReference type="PROSITE" id="PS50928">
    <property type="entry name" value="ABC_TM1"/>
    <property type="match status" value="1"/>
</dbReference>
<organism evidence="7 8">
    <name type="scientific">Halarchaeum grantii</name>
    <dbReference type="NCBI Taxonomy" id="1193105"/>
    <lineage>
        <taxon>Archaea</taxon>
        <taxon>Methanobacteriati</taxon>
        <taxon>Methanobacteriota</taxon>
        <taxon>Stenosarchaea group</taxon>
        <taxon>Halobacteria</taxon>
        <taxon>Halobacteriales</taxon>
        <taxon>Halobacteriaceae</taxon>
    </lineage>
</organism>
<feature type="domain" description="ABC transmembrane type-1" evidence="6">
    <location>
        <begin position="105"/>
        <end position="321"/>
    </location>
</feature>
<feature type="transmembrane region" description="Helical" evidence="5">
    <location>
        <begin position="189"/>
        <end position="213"/>
    </location>
</feature>
<gene>
    <name evidence="7" type="ORF">GCM10009037_22760</name>
</gene>
<dbReference type="PANTHER" id="PTHR43376:SF1">
    <property type="entry name" value="OLIGOPEPTIDE TRANSPORT SYSTEM PERMEASE PROTEIN"/>
    <property type="match status" value="1"/>
</dbReference>
<feature type="transmembrane region" description="Helical" evidence="5">
    <location>
        <begin position="109"/>
        <end position="132"/>
    </location>
</feature>
<evidence type="ECO:0000313" key="8">
    <source>
        <dbReference type="Proteomes" id="UP000628840"/>
    </source>
</evidence>
<protein>
    <submittedName>
        <fullName evidence="7">ABC transporter permease</fullName>
    </submittedName>
</protein>
<keyword evidence="4 5" id="KW-0472">Membrane</keyword>
<proteinExistence type="inferred from homology"/>
<evidence type="ECO:0000256" key="5">
    <source>
        <dbReference type="RuleBase" id="RU363032"/>
    </source>
</evidence>
<keyword evidence="3 5" id="KW-1133">Transmembrane helix</keyword>
<dbReference type="Pfam" id="PF00528">
    <property type="entry name" value="BPD_transp_1"/>
    <property type="match status" value="1"/>
</dbReference>
<comment type="subcellular location">
    <subcellularLocation>
        <location evidence="5">Cell membrane</location>
        <topology evidence="5">Multi-pass membrane protein</topology>
    </subcellularLocation>
    <subcellularLocation>
        <location evidence="1">Membrane</location>
        <topology evidence="1">Multi-pass membrane protein</topology>
    </subcellularLocation>
</comment>
<feature type="transmembrane region" description="Helical" evidence="5">
    <location>
        <begin position="298"/>
        <end position="317"/>
    </location>
</feature>
<sequence length="336" mass="36772">MRYIVRRVGQSILTVLSVVVLTFLLVRAMPGGPVDYLRAKLMQSRTGNQISMSELQSLAAEYMNIHPGEPIWMQLWYYISSLAQGDLGRSIWYGEPVADIILQSAPWTLFLLTTSIILTFAIGIVLGAVMAYKEGSWFDNGSTVVSMFLNSVPYFIAALLFVYVVSIQLSLLPASGNVASGMEASFSVAYIGSIIEHSILPILSLVITGFGGISLGMRGNAIKEIGEEYIRVAHLRGVSGRRIATRYVGRNAVLPLYTQFMISIGFMFGGSVILEQIFAYPGLGYYLLTAINARDYPLMMGIFITITVAVVICILFADLTYSKVDPRVSSGSGESY</sequence>
<dbReference type="RefSeq" id="WP_188883867.1">
    <property type="nucleotide sequence ID" value="NZ_BMPF01000003.1"/>
</dbReference>
<keyword evidence="8" id="KW-1185">Reference proteome</keyword>
<dbReference type="CDD" id="cd06261">
    <property type="entry name" value="TM_PBP2"/>
    <property type="match status" value="1"/>
</dbReference>
<dbReference type="GO" id="GO:0055085">
    <property type="term" value="P:transmembrane transport"/>
    <property type="evidence" value="ECO:0007669"/>
    <property type="project" value="InterPro"/>
</dbReference>
<dbReference type="Gene3D" id="1.10.3720.10">
    <property type="entry name" value="MetI-like"/>
    <property type="match status" value="1"/>
</dbReference>
<evidence type="ECO:0000256" key="3">
    <source>
        <dbReference type="ARBA" id="ARBA00022989"/>
    </source>
</evidence>
<dbReference type="InterPro" id="IPR035906">
    <property type="entry name" value="MetI-like_sf"/>
</dbReference>